<comment type="subcellular location">
    <subcellularLocation>
        <location evidence="2">Cytoplasm</location>
    </subcellularLocation>
</comment>
<name>A0ABW1QY57_9ACTN</name>
<keyword evidence="2" id="KW-0963">Cytoplasm</keyword>
<gene>
    <name evidence="4" type="primary">phoU</name>
    <name evidence="4" type="ORF">ACFPWU_03755</name>
</gene>
<sequence>MRDAFTDQLDAVHADLARICEAVRTAVERATHALFTGNAAVAEQVISDDAEIDRAREQLEEHAFELLSRQAPVAGDLRTVVASLRMVGELERMGDLSVHVAKIARMRVPQVAVPDDLVPMIGRMAQLAEEMVQQAGEIIRDRDAARAADLVPDEEELDRLRSELFRTLLAEDWQHGVETAVDIALLCRYYERIGDHALSLATRIVFVVTGQPSRED</sequence>
<dbReference type="Pfam" id="PF01895">
    <property type="entry name" value="PhoU"/>
    <property type="match status" value="2"/>
</dbReference>
<dbReference type="InterPro" id="IPR026022">
    <property type="entry name" value="PhoU_dom"/>
</dbReference>
<evidence type="ECO:0000256" key="2">
    <source>
        <dbReference type="PIRNR" id="PIRNR003107"/>
    </source>
</evidence>
<keyword evidence="1 2" id="KW-0592">Phosphate transport</keyword>
<evidence type="ECO:0000259" key="3">
    <source>
        <dbReference type="Pfam" id="PF01895"/>
    </source>
</evidence>
<dbReference type="PIRSF" id="PIRSF003107">
    <property type="entry name" value="PhoU"/>
    <property type="match status" value="1"/>
</dbReference>
<dbReference type="Proteomes" id="UP001596098">
    <property type="component" value="Unassembled WGS sequence"/>
</dbReference>
<comment type="caution">
    <text evidence="4">The sequence shown here is derived from an EMBL/GenBank/DDBJ whole genome shotgun (WGS) entry which is preliminary data.</text>
</comment>
<dbReference type="EMBL" id="JBHSQI010000002">
    <property type="protein sequence ID" value="MFC6152780.1"/>
    <property type="molecule type" value="Genomic_DNA"/>
</dbReference>
<comment type="similarity">
    <text evidence="2">Belongs to the PhoU family.</text>
</comment>
<organism evidence="4 5">
    <name type="scientific">Nocardioides yefusunii</name>
    <dbReference type="NCBI Taxonomy" id="2500546"/>
    <lineage>
        <taxon>Bacteria</taxon>
        <taxon>Bacillati</taxon>
        <taxon>Actinomycetota</taxon>
        <taxon>Actinomycetes</taxon>
        <taxon>Propionibacteriales</taxon>
        <taxon>Nocardioidaceae</taxon>
        <taxon>Nocardioides</taxon>
    </lineage>
</organism>
<dbReference type="Gene3D" id="1.20.58.220">
    <property type="entry name" value="Phosphate transport system protein phou homolog 2, domain 2"/>
    <property type="match status" value="1"/>
</dbReference>
<keyword evidence="2" id="KW-0813">Transport</keyword>
<comment type="function">
    <text evidence="2">Plays a role in the regulation of phosphate uptake.</text>
</comment>
<dbReference type="SUPFAM" id="SSF109755">
    <property type="entry name" value="PhoU-like"/>
    <property type="match status" value="1"/>
</dbReference>
<evidence type="ECO:0000313" key="5">
    <source>
        <dbReference type="Proteomes" id="UP001596098"/>
    </source>
</evidence>
<evidence type="ECO:0000313" key="4">
    <source>
        <dbReference type="EMBL" id="MFC6152780.1"/>
    </source>
</evidence>
<protein>
    <recommendedName>
        <fullName evidence="2">Phosphate-specific transport system accessory protein PhoU</fullName>
    </recommendedName>
</protein>
<dbReference type="InterPro" id="IPR038078">
    <property type="entry name" value="PhoU-like_sf"/>
</dbReference>
<keyword evidence="5" id="KW-1185">Reference proteome</keyword>
<proteinExistence type="inferred from homology"/>
<dbReference type="PANTHER" id="PTHR42930">
    <property type="entry name" value="PHOSPHATE-SPECIFIC TRANSPORT SYSTEM ACCESSORY PROTEIN PHOU"/>
    <property type="match status" value="1"/>
</dbReference>
<accession>A0ABW1QY57</accession>
<reference evidence="5" key="1">
    <citation type="journal article" date="2019" name="Int. J. Syst. Evol. Microbiol.">
        <title>The Global Catalogue of Microorganisms (GCM) 10K type strain sequencing project: providing services to taxonomists for standard genome sequencing and annotation.</title>
        <authorList>
            <consortium name="The Broad Institute Genomics Platform"/>
            <consortium name="The Broad Institute Genome Sequencing Center for Infectious Disease"/>
            <person name="Wu L."/>
            <person name="Ma J."/>
        </authorList>
    </citation>
    <scope>NUCLEOTIDE SEQUENCE [LARGE SCALE GENOMIC DNA]</scope>
    <source>
        <strain evidence="5">DFY28</strain>
    </source>
</reference>
<dbReference type="PANTHER" id="PTHR42930:SF3">
    <property type="entry name" value="PHOSPHATE-SPECIFIC TRANSPORT SYSTEM ACCESSORY PROTEIN PHOU"/>
    <property type="match status" value="1"/>
</dbReference>
<dbReference type="RefSeq" id="WP_128219577.1">
    <property type="nucleotide sequence ID" value="NZ_CP034929.1"/>
</dbReference>
<dbReference type="NCBIfam" id="TIGR02135">
    <property type="entry name" value="phoU_full"/>
    <property type="match status" value="1"/>
</dbReference>
<dbReference type="InterPro" id="IPR028366">
    <property type="entry name" value="PhoU"/>
</dbReference>
<evidence type="ECO:0000256" key="1">
    <source>
        <dbReference type="ARBA" id="ARBA00022592"/>
    </source>
</evidence>
<feature type="domain" description="PhoU" evidence="3">
    <location>
        <begin position="17"/>
        <end position="103"/>
    </location>
</feature>
<feature type="domain" description="PhoU" evidence="3">
    <location>
        <begin position="122"/>
        <end position="203"/>
    </location>
</feature>
<comment type="subunit">
    <text evidence="2">Homodimer.</text>
</comment>